<dbReference type="AlphaFoldDB" id="A0A3E3E1Z7"/>
<accession>A0A3E3E1Z7</accession>
<comment type="caution">
    <text evidence="3">The sequence shown here is derived from an EMBL/GenBank/DDBJ whole genome shotgun (WGS) entry which is preliminary data.</text>
</comment>
<keyword evidence="1" id="KW-0238">DNA-binding</keyword>
<dbReference type="SUPFAM" id="SSF48452">
    <property type="entry name" value="TPR-like"/>
    <property type="match status" value="1"/>
</dbReference>
<evidence type="ECO:0000313" key="4">
    <source>
        <dbReference type="Proteomes" id="UP000261212"/>
    </source>
</evidence>
<dbReference type="PANTHER" id="PTHR46558:SF11">
    <property type="entry name" value="HTH-TYPE TRANSCRIPTIONAL REGULATOR XRE"/>
    <property type="match status" value="1"/>
</dbReference>
<dbReference type="RefSeq" id="WP_117531594.1">
    <property type="nucleotide sequence ID" value="NZ_QUSM01000002.1"/>
</dbReference>
<sequence>MKEINISNILIEKRREKKLTQEDVANYMGVSKASVSKWETGGSYPDIELLPKLATFYNISLDELLGYNPNLTKEEIRKIYHSLADDFANENFDTVYNKCDEIIKEYYSCFPLLLQMVLLLINHYALAGSEENSQKVINTILELLKRIKSECEDISIVKQSVILEANIYLMTGKPDQVIELLGEEIVPTANSDSLISRAYELMGDYKKAKEITQITIFQNLMDLVGNMLVYLSLNHDNKEVFEETLKRLEKLNDTYHINRLNPNSMIQVYYTAAKLYMSFDESDKAIKIIRKYKDVAVRDLFPLTLHGDDYFDMIDTWFKDFDLGEKAPRSEKSIKDDLVNLIDTEHDFKSMNESKEFQNILNELKINLGDN</sequence>
<feature type="domain" description="HTH cro/C1-type" evidence="2">
    <location>
        <begin position="10"/>
        <end position="64"/>
    </location>
</feature>
<dbReference type="Proteomes" id="UP000261212">
    <property type="component" value="Unassembled WGS sequence"/>
</dbReference>
<dbReference type="InterPro" id="IPR010982">
    <property type="entry name" value="Lambda_DNA-bd_dom_sf"/>
</dbReference>
<dbReference type="Pfam" id="PF01381">
    <property type="entry name" value="HTH_3"/>
    <property type="match status" value="1"/>
</dbReference>
<reference evidence="3 4" key="1">
    <citation type="submission" date="2018-08" db="EMBL/GenBank/DDBJ databases">
        <title>A genome reference for cultivated species of the human gut microbiota.</title>
        <authorList>
            <person name="Zou Y."/>
            <person name="Xue W."/>
            <person name="Luo G."/>
        </authorList>
    </citation>
    <scope>NUCLEOTIDE SEQUENCE [LARGE SCALE GENOMIC DNA]</scope>
    <source>
        <strain evidence="3 4">AM25-6</strain>
    </source>
</reference>
<dbReference type="PANTHER" id="PTHR46558">
    <property type="entry name" value="TRACRIPTIONAL REGULATORY PROTEIN-RELATED-RELATED"/>
    <property type="match status" value="1"/>
</dbReference>
<dbReference type="PROSITE" id="PS50943">
    <property type="entry name" value="HTH_CROC1"/>
    <property type="match status" value="1"/>
</dbReference>
<evidence type="ECO:0000256" key="1">
    <source>
        <dbReference type="ARBA" id="ARBA00023125"/>
    </source>
</evidence>
<dbReference type="InterPro" id="IPR001387">
    <property type="entry name" value="Cro/C1-type_HTH"/>
</dbReference>
<evidence type="ECO:0000259" key="2">
    <source>
        <dbReference type="PROSITE" id="PS50943"/>
    </source>
</evidence>
<protein>
    <submittedName>
        <fullName evidence="3">XRE family transcriptional regulator</fullName>
    </submittedName>
</protein>
<dbReference type="EMBL" id="QUSM01000002">
    <property type="protein sequence ID" value="RGD75366.1"/>
    <property type="molecule type" value="Genomic_DNA"/>
</dbReference>
<dbReference type="Gene3D" id="1.10.260.40">
    <property type="entry name" value="lambda repressor-like DNA-binding domains"/>
    <property type="match status" value="1"/>
</dbReference>
<dbReference type="GO" id="GO:0003677">
    <property type="term" value="F:DNA binding"/>
    <property type="evidence" value="ECO:0007669"/>
    <property type="project" value="UniProtKB-KW"/>
</dbReference>
<proteinExistence type="predicted"/>
<dbReference type="CDD" id="cd00093">
    <property type="entry name" value="HTH_XRE"/>
    <property type="match status" value="1"/>
</dbReference>
<organism evidence="3 4">
    <name type="scientific">Anaerofustis stercorihominis</name>
    <dbReference type="NCBI Taxonomy" id="214853"/>
    <lineage>
        <taxon>Bacteria</taxon>
        <taxon>Bacillati</taxon>
        <taxon>Bacillota</taxon>
        <taxon>Clostridia</taxon>
        <taxon>Eubacteriales</taxon>
        <taxon>Eubacteriaceae</taxon>
        <taxon>Anaerofustis</taxon>
    </lineage>
</organism>
<gene>
    <name evidence="3" type="ORF">DW687_03300</name>
</gene>
<name>A0A3E3E1Z7_9FIRM</name>
<dbReference type="SMART" id="SM00530">
    <property type="entry name" value="HTH_XRE"/>
    <property type="match status" value="1"/>
</dbReference>
<dbReference type="InterPro" id="IPR011990">
    <property type="entry name" value="TPR-like_helical_dom_sf"/>
</dbReference>
<dbReference type="Gene3D" id="1.25.40.10">
    <property type="entry name" value="Tetratricopeptide repeat domain"/>
    <property type="match status" value="1"/>
</dbReference>
<evidence type="ECO:0000313" key="3">
    <source>
        <dbReference type="EMBL" id="RGD75366.1"/>
    </source>
</evidence>
<dbReference type="SUPFAM" id="SSF47413">
    <property type="entry name" value="lambda repressor-like DNA-binding domains"/>
    <property type="match status" value="1"/>
</dbReference>